<dbReference type="NCBIfam" id="TIGR00046">
    <property type="entry name" value="RsmE family RNA methyltransferase"/>
    <property type="match status" value="1"/>
</dbReference>
<dbReference type="Pfam" id="PF04452">
    <property type="entry name" value="Methyltrans_RNA"/>
    <property type="match status" value="1"/>
</dbReference>
<evidence type="ECO:0000256" key="12">
    <source>
        <dbReference type="PIRNR" id="PIRNR015601"/>
    </source>
</evidence>
<dbReference type="PANTHER" id="PTHR30027">
    <property type="entry name" value="RIBOSOMAL RNA SMALL SUBUNIT METHYLTRANSFERASE E"/>
    <property type="match status" value="1"/>
</dbReference>
<comment type="function">
    <text evidence="10 12">Specifically methylates the N3 position of the uracil ring of uridine 1498 (m3U1498) in 16S rRNA. Acts on the fully assembled 30S ribosomal subunit.</text>
</comment>
<dbReference type="Gene3D" id="3.40.1280.10">
    <property type="match status" value="1"/>
</dbReference>
<dbReference type="GO" id="GO:0070042">
    <property type="term" value="F:rRNA (uridine-N3-)-methyltransferase activity"/>
    <property type="evidence" value="ECO:0007669"/>
    <property type="project" value="TreeGrafter"/>
</dbReference>
<name>A0AA51RRG5_9GAMM</name>
<keyword evidence="9 12" id="KW-0949">S-adenosyl-L-methionine</keyword>
<dbReference type="InterPro" id="IPR006700">
    <property type="entry name" value="RsmE"/>
</dbReference>
<proteinExistence type="inferred from homology"/>
<dbReference type="CDD" id="cd18084">
    <property type="entry name" value="RsmE-like"/>
    <property type="match status" value="1"/>
</dbReference>
<keyword evidence="6 12" id="KW-0698">rRNA processing</keyword>
<evidence type="ECO:0000256" key="10">
    <source>
        <dbReference type="ARBA" id="ARBA00025699"/>
    </source>
</evidence>
<accession>A0AA51RRG5</accession>
<feature type="domain" description="Ribosomal RNA small subunit methyltransferase E PUA-like" evidence="14">
    <location>
        <begin position="22"/>
        <end position="67"/>
    </location>
</feature>
<keyword evidence="8 12" id="KW-0808">Transferase</keyword>
<comment type="catalytic activity">
    <reaction evidence="11 12">
        <text>uridine(1498) in 16S rRNA + S-adenosyl-L-methionine = N(3)-methyluridine(1498) in 16S rRNA + S-adenosyl-L-homocysteine + H(+)</text>
        <dbReference type="Rhea" id="RHEA:42920"/>
        <dbReference type="Rhea" id="RHEA-COMP:10283"/>
        <dbReference type="Rhea" id="RHEA-COMP:10284"/>
        <dbReference type="ChEBI" id="CHEBI:15378"/>
        <dbReference type="ChEBI" id="CHEBI:57856"/>
        <dbReference type="ChEBI" id="CHEBI:59789"/>
        <dbReference type="ChEBI" id="CHEBI:65315"/>
        <dbReference type="ChEBI" id="CHEBI:74502"/>
        <dbReference type="EC" id="2.1.1.193"/>
    </reaction>
</comment>
<evidence type="ECO:0000259" key="13">
    <source>
        <dbReference type="Pfam" id="PF04452"/>
    </source>
</evidence>
<dbReference type="SUPFAM" id="SSF75217">
    <property type="entry name" value="alpha/beta knot"/>
    <property type="match status" value="1"/>
</dbReference>
<evidence type="ECO:0000256" key="5">
    <source>
        <dbReference type="ARBA" id="ARBA00022490"/>
    </source>
</evidence>
<dbReference type="InterPro" id="IPR046886">
    <property type="entry name" value="RsmE_MTase_dom"/>
</dbReference>
<dbReference type="PIRSF" id="PIRSF015601">
    <property type="entry name" value="MTase_slr0722"/>
    <property type="match status" value="1"/>
</dbReference>
<dbReference type="GO" id="GO:0070475">
    <property type="term" value="P:rRNA base methylation"/>
    <property type="evidence" value="ECO:0007669"/>
    <property type="project" value="TreeGrafter"/>
</dbReference>
<dbReference type="SUPFAM" id="SSF88697">
    <property type="entry name" value="PUA domain-like"/>
    <property type="match status" value="1"/>
</dbReference>
<dbReference type="Gene3D" id="2.40.240.20">
    <property type="entry name" value="Hypothetical PUA domain-like, domain 1"/>
    <property type="match status" value="1"/>
</dbReference>
<comment type="similarity">
    <text evidence="2 12">Belongs to the RNA methyltransferase RsmE family.</text>
</comment>
<dbReference type="NCBIfam" id="NF008692">
    <property type="entry name" value="PRK11713.1-5"/>
    <property type="match status" value="1"/>
</dbReference>
<dbReference type="RefSeq" id="WP_309201388.1">
    <property type="nucleotide sequence ID" value="NZ_CP133548.1"/>
</dbReference>
<dbReference type="EC" id="2.1.1.193" evidence="3 12"/>
<dbReference type="Pfam" id="PF20260">
    <property type="entry name" value="PUA_4"/>
    <property type="match status" value="1"/>
</dbReference>
<dbReference type="GO" id="GO:0005737">
    <property type="term" value="C:cytoplasm"/>
    <property type="evidence" value="ECO:0007669"/>
    <property type="project" value="UniProtKB-SubCell"/>
</dbReference>
<dbReference type="Proteomes" id="UP001239782">
    <property type="component" value="Chromosome"/>
</dbReference>
<dbReference type="InterPro" id="IPR029026">
    <property type="entry name" value="tRNA_m1G_MTases_N"/>
</dbReference>
<evidence type="ECO:0000313" key="15">
    <source>
        <dbReference type="EMBL" id="WMS86236.1"/>
    </source>
</evidence>
<evidence type="ECO:0000256" key="8">
    <source>
        <dbReference type="ARBA" id="ARBA00022679"/>
    </source>
</evidence>
<gene>
    <name evidence="15" type="ORF">Q9312_13505</name>
</gene>
<evidence type="ECO:0000256" key="2">
    <source>
        <dbReference type="ARBA" id="ARBA00005528"/>
    </source>
</evidence>
<keyword evidence="7 12" id="KW-0489">Methyltransferase</keyword>
<dbReference type="KEGG" id="plei:Q9312_13505"/>
<evidence type="ECO:0000256" key="1">
    <source>
        <dbReference type="ARBA" id="ARBA00004496"/>
    </source>
</evidence>
<feature type="domain" description="Ribosomal RNA small subunit methyltransferase E methyltransferase" evidence="13">
    <location>
        <begin position="76"/>
        <end position="238"/>
    </location>
</feature>
<evidence type="ECO:0000256" key="11">
    <source>
        <dbReference type="ARBA" id="ARBA00047944"/>
    </source>
</evidence>
<comment type="subcellular location">
    <subcellularLocation>
        <location evidence="1 12">Cytoplasm</location>
    </subcellularLocation>
</comment>
<evidence type="ECO:0000256" key="6">
    <source>
        <dbReference type="ARBA" id="ARBA00022552"/>
    </source>
</evidence>
<evidence type="ECO:0000256" key="7">
    <source>
        <dbReference type="ARBA" id="ARBA00022603"/>
    </source>
</evidence>
<dbReference type="PANTHER" id="PTHR30027:SF3">
    <property type="entry name" value="16S RRNA (URACIL(1498)-N(3))-METHYLTRANSFERASE"/>
    <property type="match status" value="1"/>
</dbReference>
<evidence type="ECO:0000313" key="16">
    <source>
        <dbReference type="Proteomes" id="UP001239782"/>
    </source>
</evidence>
<evidence type="ECO:0000256" key="3">
    <source>
        <dbReference type="ARBA" id="ARBA00012328"/>
    </source>
</evidence>
<protein>
    <recommendedName>
        <fullName evidence="4 12">Ribosomal RNA small subunit methyltransferase E</fullName>
        <ecNumber evidence="3 12">2.1.1.193</ecNumber>
    </recommendedName>
</protein>
<evidence type="ECO:0000256" key="9">
    <source>
        <dbReference type="ARBA" id="ARBA00022691"/>
    </source>
</evidence>
<keyword evidence="5 12" id="KW-0963">Cytoplasm</keyword>
<organism evidence="15 16">
    <name type="scientific">Pleionea litopenaei</name>
    <dbReference type="NCBI Taxonomy" id="3070815"/>
    <lineage>
        <taxon>Bacteria</taxon>
        <taxon>Pseudomonadati</taxon>
        <taxon>Pseudomonadota</taxon>
        <taxon>Gammaproteobacteria</taxon>
        <taxon>Oceanospirillales</taxon>
        <taxon>Pleioneaceae</taxon>
        <taxon>Pleionea</taxon>
    </lineage>
</organism>
<sequence length="244" mass="27534">MTQRINRVYQACELNVDTQMNLDEDAVRHLVTVLKSRVGDAIILFNGDGYDYRATITHVAKREAAVQVHEKALPANESPLDIHLFQAVARGDKMDWVIQKAVEMGVQSITPLFTVRTGVKLPEDRLRKKMAHWQKIIISACEQSGRSRLPTLRQAISLNELVQSDICWPHSIILDPHHGQSIMRLPQYTQYNIFVGPEGGFSDEESSMLRQQQCLSVQLGPRILRTETAGLAICSVLQARFGDF</sequence>
<dbReference type="EMBL" id="CP133548">
    <property type="protein sequence ID" value="WMS86236.1"/>
    <property type="molecule type" value="Genomic_DNA"/>
</dbReference>
<keyword evidence="16" id="KW-1185">Reference proteome</keyword>
<dbReference type="InterPro" id="IPR029028">
    <property type="entry name" value="Alpha/beta_knot_MTases"/>
</dbReference>
<reference evidence="15 16" key="1">
    <citation type="submission" date="2023-08" db="EMBL/GenBank/DDBJ databases">
        <title>Pleionea litopenaei sp. nov., isolated from stomach of juvenile Litopenaeus vannamei.</title>
        <authorList>
            <person name="Rho A.M."/>
            <person name="Hwang C.Y."/>
        </authorList>
    </citation>
    <scope>NUCLEOTIDE SEQUENCE [LARGE SCALE GENOMIC DNA]</scope>
    <source>
        <strain evidence="15 16">HL-JVS1</strain>
    </source>
</reference>
<dbReference type="AlphaFoldDB" id="A0AA51RRG5"/>
<evidence type="ECO:0000259" key="14">
    <source>
        <dbReference type="Pfam" id="PF20260"/>
    </source>
</evidence>
<dbReference type="InterPro" id="IPR015947">
    <property type="entry name" value="PUA-like_sf"/>
</dbReference>
<evidence type="ECO:0000256" key="4">
    <source>
        <dbReference type="ARBA" id="ARBA00013673"/>
    </source>
</evidence>
<dbReference type="InterPro" id="IPR046887">
    <property type="entry name" value="RsmE_PUA-like"/>
</dbReference>